<dbReference type="InterPro" id="IPR025961">
    <property type="entry name" value="Metal_resist"/>
</dbReference>
<organism evidence="3 4">
    <name type="scientific">Candidatus Brevundimonas colombiensis</name>
    <dbReference type="NCBI Taxonomy" id="3121376"/>
    <lineage>
        <taxon>Bacteria</taxon>
        <taxon>Pseudomonadati</taxon>
        <taxon>Pseudomonadota</taxon>
        <taxon>Alphaproteobacteria</taxon>
        <taxon>Caulobacterales</taxon>
        <taxon>Caulobacteraceae</taxon>
        <taxon>Brevundimonas</taxon>
    </lineage>
</organism>
<evidence type="ECO:0000256" key="2">
    <source>
        <dbReference type="SAM" id="Phobius"/>
    </source>
</evidence>
<name>A0AAJ5X6N4_9CAUL</name>
<feature type="region of interest" description="Disordered" evidence="1">
    <location>
        <begin position="138"/>
        <end position="184"/>
    </location>
</feature>
<evidence type="ECO:0000313" key="4">
    <source>
        <dbReference type="Proteomes" id="UP001213664"/>
    </source>
</evidence>
<gene>
    <name evidence="3" type="ORF">P0Y50_07275</name>
</gene>
<accession>A0AAJ5X6N4</accession>
<reference evidence="3" key="1">
    <citation type="submission" date="2023-03" db="EMBL/GenBank/DDBJ databases">
        <title>Andean soil-derived lignocellulolytic bacterial consortium as a source of novel taxa and putative plastic-active enzymes.</title>
        <authorList>
            <person name="Diaz-Garcia L."/>
            <person name="Chuvochina M."/>
            <person name="Feuerriegel G."/>
            <person name="Bunk B."/>
            <person name="Sproer C."/>
            <person name="Streit W.R."/>
            <person name="Rodriguez L.M."/>
            <person name="Overmann J."/>
            <person name="Jimenez D.J."/>
        </authorList>
    </citation>
    <scope>NUCLEOTIDE SEQUENCE</scope>
    <source>
        <strain evidence="3">MAG 833</strain>
    </source>
</reference>
<feature type="compositionally biased region" description="Basic and acidic residues" evidence="1">
    <location>
        <begin position="151"/>
        <end position="170"/>
    </location>
</feature>
<protein>
    <submittedName>
        <fullName evidence="3">Periplasmic heavy metal sensor</fullName>
    </submittedName>
</protein>
<keyword evidence="2" id="KW-0812">Transmembrane</keyword>
<dbReference type="Proteomes" id="UP001213664">
    <property type="component" value="Chromosome"/>
</dbReference>
<evidence type="ECO:0000313" key="3">
    <source>
        <dbReference type="EMBL" id="WEK41400.1"/>
    </source>
</evidence>
<evidence type="ECO:0000256" key="1">
    <source>
        <dbReference type="SAM" id="MobiDB-lite"/>
    </source>
</evidence>
<keyword evidence="2" id="KW-0472">Membrane</keyword>
<feature type="transmembrane region" description="Helical" evidence="2">
    <location>
        <begin position="6"/>
        <end position="29"/>
    </location>
</feature>
<dbReference type="Pfam" id="PF13801">
    <property type="entry name" value="Metal_resist"/>
    <property type="match status" value="1"/>
</dbReference>
<proteinExistence type="predicted"/>
<sequence>MTNKTLKIALAVSVALNLFAVAGGVTYIVGRDKIERRIEEQRRGGREGPLADVLAGLDPAVRQRVRATLRETALTARPDFEAARAARREAIAVAGQPTLDAPRVQALLEQSRDAEMRGRQRLERGAVALLATLTPEERKAMTPLLQRKGGARRDAARHDGPEARSPETRTQDGAAPARIDHSAR</sequence>
<keyword evidence="2" id="KW-1133">Transmembrane helix</keyword>
<dbReference type="AlphaFoldDB" id="A0AAJ5X6N4"/>
<dbReference type="EMBL" id="CP119326">
    <property type="protein sequence ID" value="WEK41400.1"/>
    <property type="molecule type" value="Genomic_DNA"/>
</dbReference>